<proteinExistence type="predicted"/>
<dbReference type="Proteomes" id="UP000886501">
    <property type="component" value="Unassembled WGS sequence"/>
</dbReference>
<accession>A0ACB6Z1G5</accession>
<protein>
    <submittedName>
        <fullName evidence="1">Uncharacterized protein</fullName>
    </submittedName>
</protein>
<evidence type="ECO:0000313" key="1">
    <source>
        <dbReference type="EMBL" id="KAF9643407.1"/>
    </source>
</evidence>
<keyword evidence="2" id="KW-1185">Reference proteome</keyword>
<organism evidence="1 2">
    <name type="scientific">Thelephora ganbajun</name>
    <name type="common">Ganba fungus</name>
    <dbReference type="NCBI Taxonomy" id="370292"/>
    <lineage>
        <taxon>Eukaryota</taxon>
        <taxon>Fungi</taxon>
        <taxon>Dikarya</taxon>
        <taxon>Basidiomycota</taxon>
        <taxon>Agaricomycotina</taxon>
        <taxon>Agaricomycetes</taxon>
        <taxon>Thelephorales</taxon>
        <taxon>Thelephoraceae</taxon>
        <taxon>Thelephora</taxon>
    </lineage>
</organism>
<sequence length="173" mass="19499">MFAASSPPRHLKLVQCLAKNVLYPLPVFLVIPPFPLAVHFTFCACYLPFVIAIEISASFVATPSGIGGRPLYHSVLPCLLFSFIPLDCTYRVGLYLSVVERLAVVLFGFFLAFLRSLQSSSTLRIVTLTKVFSLPLRHFIGLKCTMYTNTNVLRLVLLIQRRYDTMIDTGRFF</sequence>
<name>A0ACB6Z1G5_THEGA</name>
<dbReference type="EMBL" id="MU118230">
    <property type="protein sequence ID" value="KAF9643407.1"/>
    <property type="molecule type" value="Genomic_DNA"/>
</dbReference>
<gene>
    <name evidence="1" type="ORF">BDM02DRAFT_1507595</name>
</gene>
<comment type="caution">
    <text evidence="1">The sequence shown here is derived from an EMBL/GenBank/DDBJ whole genome shotgun (WGS) entry which is preliminary data.</text>
</comment>
<evidence type="ECO:0000313" key="2">
    <source>
        <dbReference type="Proteomes" id="UP000886501"/>
    </source>
</evidence>
<reference evidence="1" key="1">
    <citation type="submission" date="2019-10" db="EMBL/GenBank/DDBJ databases">
        <authorList>
            <consortium name="DOE Joint Genome Institute"/>
            <person name="Kuo A."/>
            <person name="Miyauchi S."/>
            <person name="Kiss E."/>
            <person name="Drula E."/>
            <person name="Kohler A."/>
            <person name="Sanchez-Garcia M."/>
            <person name="Andreopoulos B."/>
            <person name="Barry K.W."/>
            <person name="Bonito G."/>
            <person name="Buee M."/>
            <person name="Carver A."/>
            <person name="Chen C."/>
            <person name="Cichocki N."/>
            <person name="Clum A."/>
            <person name="Culley D."/>
            <person name="Crous P.W."/>
            <person name="Fauchery L."/>
            <person name="Girlanda M."/>
            <person name="Hayes R."/>
            <person name="Keri Z."/>
            <person name="Labutti K."/>
            <person name="Lipzen A."/>
            <person name="Lombard V."/>
            <person name="Magnuson J."/>
            <person name="Maillard F."/>
            <person name="Morin E."/>
            <person name="Murat C."/>
            <person name="Nolan M."/>
            <person name="Ohm R."/>
            <person name="Pangilinan J."/>
            <person name="Pereira M."/>
            <person name="Perotto S."/>
            <person name="Peter M."/>
            <person name="Riley R."/>
            <person name="Sitrit Y."/>
            <person name="Stielow B."/>
            <person name="Szollosi G."/>
            <person name="Zifcakova L."/>
            <person name="Stursova M."/>
            <person name="Spatafora J.W."/>
            <person name="Tedersoo L."/>
            <person name="Vaario L.-M."/>
            <person name="Yamada A."/>
            <person name="Yan M."/>
            <person name="Wang P."/>
            <person name="Xu J."/>
            <person name="Bruns T."/>
            <person name="Baldrian P."/>
            <person name="Vilgalys R."/>
            <person name="Henrissat B."/>
            <person name="Grigoriev I.V."/>
            <person name="Hibbett D."/>
            <person name="Nagy L.G."/>
            <person name="Martin F.M."/>
        </authorList>
    </citation>
    <scope>NUCLEOTIDE SEQUENCE</scope>
    <source>
        <strain evidence="1">P2</strain>
    </source>
</reference>
<reference evidence="1" key="2">
    <citation type="journal article" date="2020" name="Nat. Commun.">
        <title>Large-scale genome sequencing of mycorrhizal fungi provides insights into the early evolution of symbiotic traits.</title>
        <authorList>
            <person name="Miyauchi S."/>
            <person name="Kiss E."/>
            <person name="Kuo A."/>
            <person name="Drula E."/>
            <person name="Kohler A."/>
            <person name="Sanchez-Garcia M."/>
            <person name="Morin E."/>
            <person name="Andreopoulos B."/>
            <person name="Barry K.W."/>
            <person name="Bonito G."/>
            <person name="Buee M."/>
            <person name="Carver A."/>
            <person name="Chen C."/>
            <person name="Cichocki N."/>
            <person name="Clum A."/>
            <person name="Culley D."/>
            <person name="Crous P.W."/>
            <person name="Fauchery L."/>
            <person name="Girlanda M."/>
            <person name="Hayes R.D."/>
            <person name="Keri Z."/>
            <person name="LaButti K."/>
            <person name="Lipzen A."/>
            <person name="Lombard V."/>
            <person name="Magnuson J."/>
            <person name="Maillard F."/>
            <person name="Murat C."/>
            <person name="Nolan M."/>
            <person name="Ohm R.A."/>
            <person name="Pangilinan J."/>
            <person name="Pereira M.F."/>
            <person name="Perotto S."/>
            <person name="Peter M."/>
            <person name="Pfister S."/>
            <person name="Riley R."/>
            <person name="Sitrit Y."/>
            <person name="Stielow J.B."/>
            <person name="Szollosi G."/>
            <person name="Zifcakova L."/>
            <person name="Stursova M."/>
            <person name="Spatafora J.W."/>
            <person name="Tedersoo L."/>
            <person name="Vaario L.M."/>
            <person name="Yamada A."/>
            <person name="Yan M."/>
            <person name="Wang P."/>
            <person name="Xu J."/>
            <person name="Bruns T."/>
            <person name="Baldrian P."/>
            <person name="Vilgalys R."/>
            <person name="Dunand C."/>
            <person name="Henrissat B."/>
            <person name="Grigoriev I.V."/>
            <person name="Hibbett D."/>
            <person name="Nagy L.G."/>
            <person name="Martin F.M."/>
        </authorList>
    </citation>
    <scope>NUCLEOTIDE SEQUENCE</scope>
    <source>
        <strain evidence="1">P2</strain>
    </source>
</reference>